<evidence type="ECO:0000256" key="1">
    <source>
        <dbReference type="SAM" id="Phobius"/>
    </source>
</evidence>
<evidence type="ECO:0000313" key="3">
    <source>
        <dbReference type="Proteomes" id="UP000294901"/>
    </source>
</evidence>
<dbReference type="RefSeq" id="WP_133874050.1">
    <property type="nucleotide sequence ID" value="NZ_BOMD01000054.1"/>
</dbReference>
<sequence length="154" mass="17987">MTDLQERMTVFQLERYKFILQQLHATNENVHRYLAIFQTIATTILGGVLAVFFGYKRWGIDAETARTVITVGMWLVTAVAAFAILQVIVGILSWLDYRREECDLLDELVKPGVRARPLWKNFYRWYETYVVVFILTLIILTWVLANVAFLPRVK</sequence>
<reference evidence="2 3" key="1">
    <citation type="submission" date="2019-03" db="EMBL/GenBank/DDBJ databases">
        <title>Sequencing the genomes of 1000 actinobacteria strains.</title>
        <authorList>
            <person name="Klenk H.-P."/>
        </authorList>
    </citation>
    <scope>NUCLEOTIDE SEQUENCE [LARGE SCALE GENOMIC DNA]</scope>
    <source>
        <strain evidence="2 3">DSM 43805</strain>
    </source>
</reference>
<protein>
    <submittedName>
        <fullName evidence="2">Uncharacterized protein</fullName>
    </submittedName>
</protein>
<proteinExistence type="predicted"/>
<name>A0A4R6JST0_9ACTN</name>
<evidence type="ECO:0000313" key="2">
    <source>
        <dbReference type="EMBL" id="TDO39773.1"/>
    </source>
</evidence>
<feature type="transmembrane region" description="Helical" evidence="1">
    <location>
        <begin position="33"/>
        <end position="55"/>
    </location>
</feature>
<dbReference type="EMBL" id="SNWR01000001">
    <property type="protein sequence ID" value="TDO39773.1"/>
    <property type="molecule type" value="Genomic_DNA"/>
</dbReference>
<keyword evidence="1" id="KW-0812">Transmembrane</keyword>
<feature type="transmembrane region" description="Helical" evidence="1">
    <location>
        <begin position="67"/>
        <end position="95"/>
    </location>
</feature>
<feature type="transmembrane region" description="Helical" evidence="1">
    <location>
        <begin position="129"/>
        <end position="150"/>
    </location>
</feature>
<gene>
    <name evidence="2" type="ORF">C8E87_3473</name>
</gene>
<accession>A0A4R6JST0</accession>
<keyword evidence="1" id="KW-1133">Transmembrane helix</keyword>
<dbReference type="OrthoDB" id="3621228at2"/>
<organism evidence="2 3">
    <name type="scientific">Paractinoplanes brasiliensis</name>
    <dbReference type="NCBI Taxonomy" id="52695"/>
    <lineage>
        <taxon>Bacteria</taxon>
        <taxon>Bacillati</taxon>
        <taxon>Actinomycetota</taxon>
        <taxon>Actinomycetes</taxon>
        <taxon>Micromonosporales</taxon>
        <taxon>Micromonosporaceae</taxon>
        <taxon>Paractinoplanes</taxon>
    </lineage>
</organism>
<comment type="caution">
    <text evidence="2">The sequence shown here is derived from an EMBL/GenBank/DDBJ whole genome shotgun (WGS) entry which is preliminary data.</text>
</comment>
<keyword evidence="1" id="KW-0472">Membrane</keyword>
<dbReference type="Proteomes" id="UP000294901">
    <property type="component" value="Unassembled WGS sequence"/>
</dbReference>
<dbReference type="AlphaFoldDB" id="A0A4R6JST0"/>
<keyword evidence="3" id="KW-1185">Reference proteome</keyword>